<evidence type="ECO:0000256" key="5">
    <source>
        <dbReference type="HAMAP-Rule" id="MF_02126"/>
    </source>
</evidence>
<dbReference type="NCBIfam" id="TIGR03534">
    <property type="entry name" value="RF_mod_PrmC"/>
    <property type="match status" value="1"/>
</dbReference>
<evidence type="ECO:0000256" key="4">
    <source>
        <dbReference type="ARBA" id="ARBA00048391"/>
    </source>
</evidence>
<dbReference type="InterPro" id="IPR050320">
    <property type="entry name" value="N5-glutamine_MTase"/>
</dbReference>
<proteinExistence type="inferred from homology"/>
<dbReference type="InterPro" id="IPR002052">
    <property type="entry name" value="DNA_methylase_N6_adenine_CS"/>
</dbReference>
<accession>A0ABS5C441</accession>
<dbReference type="NCBIfam" id="TIGR00536">
    <property type="entry name" value="hemK_fam"/>
    <property type="match status" value="1"/>
</dbReference>
<dbReference type="PANTHER" id="PTHR18895">
    <property type="entry name" value="HEMK METHYLTRANSFERASE"/>
    <property type="match status" value="1"/>
</dbReference>
<comment type="catalytic activity">
    <reaction evidence="4 5">
        <text>L-glutaminyl-[peptide chain release factor] + S-adenosyl-L-methionine = N(5)-methyl-L-glutaminyl-[peptide chain release factor] + S-adenosyl-L-homocysteine + H(+)</text>
        <dbReference type="Rhea" id="RHEA:42896"/>
        <dbReference type="Rhea" id="RHEA-COMP:10271"/>
        <dbReference type="Rhea" id="RHEA-COMP:10272"/>
        <dbReference type="ChEBI" id="CHEBI:15378"/>
        <dbReference type="ChEBI" id="CHEBI:30011"/>
        <dbReference type="ChEBI" id="CHEBI:57856"/>
        <dbReference type="ChEBI" id="CHEBI:59789"/>
        <dbReference type="ChEBI" id="CHEBI:61891"/>
        <dbReference type="EC" id="2.1.1.297"/>
    </reaction>
</comment>
<reference evidence="8 9" key="1">
    <citation type="submission" date="2021-04" db="EMBL/GenBank/DDBJ databases">
        <authorList>
            <person name="Ivanova A."/>
        </authorList>
    </citation>
    <scope>NUCLEOTIDE SEQUENCE [LARGE SCALE GENOMIC DNA]</scope>
    <source>
        <strain evidence="8 9">G18</strain>
    </source>
</reference>
<dbReference type="EC" id="2.1.1.297" evidence="5"/>
<dbReference type="Gene3D" id="1.10.8.10">
    <property type="entry name" value="DNA helicase RuvA subunit, C-terminal domain"/>
    <property type="match status" value="1"/>
</dbReference>
<evidence type="ECO:0000256" key="1">
    <source>
        <dbReference type="ARBA" id="ARBA00022603"/>
    </source>
</evidence>
<feature type="domain" description="Release factor glutamine methyltransferase N-terminal" evidence="7">
    <location>
        <begin position="15"/>
        <end position="84"/>
    </location>
</feature>
<evidence type="ECO:0000259" key="7">
    <source>
        <dbReference type="Pfam" id="PF17827"/>
    </source>
</evidence>
<sequence length="292" mass="31837">MPPAPTPTVWTIKALLAWTTDFLKAKNVDGAKLEAEILLAHVLNCTRMDLFVRFDDQPTDAERSKYRELIQRRVAGWPAAYLVGSREFYLLTFEVDPAVLIPRSDTETLVGEAFKRLKPMTAPAVLDLGTGSGCIAVSLAHQKKDARVTAVDVSPDALEVATRNATKHGVADRVTLLQGDLFAPLAPGSAFDMVVSNPPYIAQSEFAELSAEVRDHEPRLALDGGPDGLAFYRRIAAGIGPFLKPNGSLLLEIGWKQEDAVRSILADRPELELGPTLKDMGKNPRVVTAKKK</sequence>
<feature type="binding site" evidence="5">
    <location>
        <position position="152"/>
    </location>
    <ligand>
        <name>S-adenosyl-L-methionine</name>
        <dbReference type="ChEBI" id="CHEBI:59789"/>
    </ligand>
</feature>
<dbReference type="Pfam" id="PF05175">
    <property type="entry name" value="MTS"/>
    <property type="match status" value="1"/>
</dbReference>
<dbReference type="InterPro" id="IPR019874">
    <property type="entry name" value="RF_methyltr_PrmC"/>
</dbReference>
<dbReference type="Gene3D" id="3.40.50.150">
    <property type="entry name" value="Vaccinia Virus protein VP39"/>
    <property type="match status" value="1"/>
</dbReference>
<dbReference type="GO" id="GO:0102559">
    <property type="term" value="F:peptide chain release factor N(5)-glutamine methyltransferase activity"/>
    <property type="evidence" value="ECO:0007669"/>
    <property type="project" value="UniProtKB-EC"/>
</dbReference>
<dbReference type="Pfam" id="PF17827">
    <property type="entry name" value="PrmC_N"/>
    <property type="match status" value="1"/>
</dbReference>
<keyword evidence="3 5" id="KW-0949">S-adenosyl-L-methionine</keyword>
<comment type="caution">
    <text evidence="8">The sequence shown here is derived from an EMBL/GenBank/DDBJ whole genome shotgun (WGS) entry which is preliminary data.</text>
</comment>
<dbReference type="RefSeq" id="WP_210662924.1">
    <property type="nucleotide sequence ID" value="NZ_JAGKQQ010000002.1"/>
</dbReference>
<dbReference type="PROSITE" id="PS00092">
    <property type="entry name" value="N6_MTASE"/>
    <property type="match status" value="1"/>
</dbReference>
<evidence type="ECO:0000256" key="2">
    <source>
        <dbReference type="ARBA" id="ARBA00022679"/>
    </source>
</evidence>
<feature type="domain" description="Methyltransferase small" evidence="6">
    <location>
        <begin position="117"/>
        <end position="205"/>
    </location>
</feature>
<dbReference type="InterPro" id="IPR007848">
    <property type="entry name" value="Small_mtfrase_dom"/>
</dbReference>
<comment type="similarity">
    <text evidence="5">Belongs to the protein N5-glutamine methyltransferase family. PrmC subfamily.</text>
</comment>
<dbReference type="GO" id="GO:0032259">
    <property type="term" value="P:methylation"/>
    <property type="evidence" value="ECO:0007669"/>
    <property type="project" value="UniProtKB-KW"/>
</dbReference>
<keyword evidence="2 5" id="KW-0808">Transferase</keyword>
<organism evidence="8 9">
    <name type="scientific">Gemmata palustris</name>
    <dbReference type="NCBI Taxonomy" id="2822762"/>
    <lineage>
        <taxon>Bacteria</taxon>
        <taxon>Pseudomonadati</taxon>
        <taxon>Planctomycetota</taxon>
        <taxon>Planctomycetia</taxon>
        <taxon>Gemmatales</taxon>
        <taxon>Gemmataceae</taxon>
        <taxon>Gemmata</taxon>
    </lineage>
</organism>
<dbReference type="EMBL" id="JAGKQQ010000002">
    <property type="protein sequence ID" value="MBP3960663.1"/>
    <property type="molecule type" value="Genomic_DNA"/>
</dbReference>
<dbReference type="SUPFAM" id="SSF53335">
    <property type="entry name" value="S-adenosyl-L-methionine-dependent methyltransferases"/>
    <property type="match status" value="1"/>
</dbReference>
<dbReference type="InterPro" id="IPR029063">
    <property type="entry name" value="SAM-dependent_MTases_sf"/>
</dbReference>
<feature type="binding site" evidence="5">
    <location>
        <begin position="129"/>
        <end position="133"/>
    </location>
    <ligand>
        <name>S-adenosyl-L-methionine</name>
        <dbReference type="ChEBI" id="CHEBI:59789"/>
    </ligand>
</feature>
<dbReference type="InterPro" id="IPR004556">
    <property type="entry name" value="HemK-like"/>
</dbReference>
<dbReference type="Proteomes" id="UP000676565">
    <property type="component" value="Unassembled WGS sequence"/>
</dbReference>
<dbReference type="CDD" id="cd02440">
    <property type="entry name" value="AdoMet_MTases"/>
    <property type="match status" value="1"/>
</dbReference>
<feature type="binding site" evidence="5">
    <location>
        <position position="197"/>
    </location>
    <ligand>
        <name>S-adenosyl-L-methionine</name>
        <dbReference type="ChEBI" id="CHEBI:59789"/>
    </ligand>
</feature>
<name>A0ABS5C441_9BACT</name>
<keyword evidence="9" id="KW-1185">Reference proteome</keyword>
<evidence type="ECO:0000313" key="9">
    <source>
        <dbReference type="Proteomes" id="UP000676565"/>
    </source>
</evidence>
<feature type="binding site" evidence="5">
    <location>
        <begin position="197"/>
        <end position="200"/>
    </location>
    <ligand>
        <name>substrate</name>
    </ligand>
</feature>
<evidence type="ECO:0000259" key="6">
    <source>
        <dbReference type="Pfam" id="PF05175"/>
    </source>
</evidence>
<dbReference type="InterPro" id="IPR040758">
    <property type="entry name" value="PrmC_N"/>
</dbReference>
<comment type="caution">
    <text evidence="5">Lacks conserved residue(s) required for the propagation of feature annotation.</text>
</comment>
<evidence type="ECO:0000313" key="8">
    <source>
        <dbReference type="EMBL" id="MBP3960663.1"/>
    </source>
</evidence>
<keyword evidence="1 5" id="KW-0489">Methyltransferase</keyword>
<dbReference type="PANTHER" id="PTHR18895:SF74">
    <property type="entry name" value="MTRF1L RELEASE FACTOR GLUTAMINE METHYLTRANSFERASE"/>
    <property type="match status" value="1"/>
</dbReference>
<evidence type="ECO:0000256" key="3">
    <source>
        <dbReference type="ARBA" id="ARBA00022691"/>
    </source>
</evidence>
<dbReference type="HAMAP" id="MF_02126">
    <property type="entry name" value="RF_methyltr_PrmC"/>
    <property type="match status" value="1"/>
</dbReference>
<protein>
    <recommendedName>
        <fullName evidence="5">Release factor glutamine methyltransferase</fullName>
        <shortName evidence="5">RF MTase</shortName>
        <ecNumber evidence="5">2.1.1.297</ecNumber>
    </recommendedName>
    <alternativeName>
        <fullName evidence="5">N5-glutamine methyltransferase PrmC</fullName>
    </alternativeName>
    <alternativeName>
        <fullName evidence="5">Protein-(glutamine-N5) MTase PrmC</fullName>
    </alternativeName>
    <alternativeName>
        <fullName evidence="5">Protein-glutamine N-methyltransferase PrmC</fullName>
    </alternativeName>
</protein>
<gene>
    <name evidence="5 8" type="primary">prmC</name>
    <name evidence="8" type="ORF">J8F10_36020</name>
</gene>
<comment type="function">
    <text evidence="5">Methylates the class 1 translation termination release factors RF1/PrfA and RF2/PrfB on the glutamine residue of the universally conserved GGQ motif.</text>
</comment>